<reference evidence="1" key="1">
    <citation type="submission" date="2019-03" db="EMBL/GenBank/DDBJ databases">
        <title>Single cell metagenomics reveals metabolic interactions within the superorganism composed of flagellate Streblomastix strix and complex community of Bacteroidetes bacteria on its surface.</title>
        <authorList>
            <person name="Treitli S.C."/>
            <person name="Kolisko M."/>
            <person name="Husnik F."/>
            <person name="Keeling P."/>
            <person name="Hampl V."/>
        </authorList>
    </citation>
    <scope>NUCLEOTIDE SEQUENCE</scope>
    <source>
        <strain evidence="1">STM</strain>
    </source>
</reference>
<name>A0A5J4P4C9_9ZZZZ</name>
<gene>
    <name evidence="1" type="ORF">EZS27_044440</name>
</gene>
<dbReference type="InterPro" id="IPR024078">
    <property type="entry name" value="LmbE-like_dom_sf"/>
</dbReference>
<dbReference type="PANTHER" id="PTHR42892:SF1">
    <property type="entry name" value="GLUCOSAMINE-6-PHOSPHATE ISOMERASE"/>
    <property type="match status" value="1"/>
</dbReference>
<accession>A0A5J4P4C9</accession>
<evidence type="ECO:0000313" key="1">
    <source>
        <dbReference type="EMBL" id="KAA6303918.1"/>
    </source>
</evidence>
<dbReference type="PANTHER" id="PTHR42892">
    <property type="entry name" value="GLUCOSAMINE-6-PHOSPHATE DEAMINASE-LIKE PROTEIN BT_0258-RELATED"/>
    <property type="match status" value="1"/>
</dbReference>
<protein>
    <submittedName>
        <fullName evidence="1">Uncharacterized protein</fullName>
    </submittedName>
</protein>
<dbReference type="EMBL" id="SNRY01011946">
    <property type="protein sequence ID" value="KAA6303918.1"/>
    <property type="molecule type" value="Genomic_DNA"/>
</dbReference>
<dbReference type="InterPro" id="IPR052960">
    <property type="entry name" value="GlcN6P_deaminase-like"/>
</dbReference>
<comment type="caution">
    <text evidence="1">The sequence shown here is derived from an EMBL/GenBank/DDBJ whole genome shotgun (WGS) entry which is preliminary data.</text>
</comment>
<organism evidence="1">
    <name type="scientific">termite gut metagenome</name>
    <dbReference type="NCBI Taxonomy" id="433724"/>
    <lineage>
        <taxon>unclassified sequences</taxon>
        <taxon>metagenomes</taxon>
        <taxon>organismal metagenomes</taxon>
    </lineage>
</organism>
<proteinExistence type="predicted"/>
<dbReference type="SUPFAM" id="SSF102588">
    <property type="entry name" value="LmbE-like"/>
    <property type="match status" value="1"/>
</dbReference>
<dbReference type="AlphaFoldDB" id="A0A5J4P4C9"/>
<dbReference type="Gene3D" id="3.40.50.10320">
    <property type="entry name" value="LmbE-like"/>
    <property type="match status" value="1"/>
</dbReference>
<feature type="non-terminal residue" evidence="1">
    <location>
        <position position="128"/>
    </location>
</feature>
<sequence length="128" mass="15424">MRKPVMHKYTSRQRKHLRLILQSPEWSRKYQAVLISLKFRTVFLPLFVKDCRIWMYRGARAEWEMENIEMAVPISPEELRKKRHSMLKHQSQMESAPFMGNDERLFWQRAEERNRATAALYDNLGLAS</sequence>